<keyword evidence="4" id="KW-1185">Reference proteome</keyword>
<reference evidence="4" key="1">
    <citation type="journal article" date="2019" name="Int. J. Syst. Evol. Microbiol.">
        <title>The Global Catalogue of Microorganisms (GCM) 10K type strain sequencing project: providing services to taxonomists for standard genome sequencing and annotation.</title>
        <authorList>
            <consortium name="The Broad Institute Genomics Platform"/>
            <consortium name="The Broad Institute Genome Sequencing Center for Infectious Disease"/>
            <person name="Wu L."/>
            <person name="Ma J."/>
        </authorList>
    </citation>
    <scope>NUCLEOTIDE SEQUENCE [LARGE SCALE GENOMIC DNA]</scope>
    <source>
        <strain evidence="4">JCM 14309</strain>
    </source>
</reference>
<feature type="domain" description="HTH luxR-type" evidence="2">
    <location>
        <begin position="790"/>
        <end position="855"/>
    </location>
</feature>
<dbReference type="Pfam" id="PF00196">
    <property type="entry name" value="GerE"/>
    <property type="match status" value="1"/>
</dbReference>
<evidence type="ECO:0000259" key="2">
    <source>
        <dbReference type="PROSITE" id="PS50043"/>
    </source>
</evidence>
<dbReference type="InterPro" id="IPR036388">
    <property type="entry name" value="WH-like_DNA-bd_sf"/>
</dbReference>
<dbReference type="EMBL" id="BAAAVT010000004">
    <property type="protein sequence ID" value="GAA3055650.1"/>
    <property type="molecule type" value="Genomic_DNA"/>
</dbReference>
<dbReference type="RefSeq" id="WP_344685390.1">
    <property type="nucleotide sequence ID" value="NZ_BAAAVT010000004.1"/>
</dbReference>
<evidence type="ECO:0000313" key="3">
    <source>
        <dbReference type="EMBL" id="GAA3055650.1"/>
    </source>
</evidence>
<dbReference type="Gene3D" id="1.10.10.10">
    <property type="entry name" value="Winged helix-like DNA-binding domain superfamily/Winged helix DNA-binding domain"/>
    <property type="match status" value="1"/>
</dbReference>
<protein>
    <recommendedName>
        <fullName evidence="2">HTH luxR-type domain-containing protein</fullName>
    </recommendedName>
</protein>
<name>A0ABP6LUX8_9MICC</name>
<feature type="region of interest" description="Disordered" evidence="1">
    <location>
        <begin position="856"/>
        <end position="881"/>
    </location>
</feature>
<dbReference type="PROSITE" id="PS50043">
    <property type="entry name" value="HTH_LUXR_2"/>
    <property type="match status" value="1"/>
</dbReference>
<dbReference type="SMART" id="SM00421">
    <property type="entry name" value="HTH_LUXR"/>
    <property type="match status" value="1"/>
</dbReference>
<gene>
    <name evidence="3" type="ORF">GCM10010529_07000</name>
</gene>
<accession>A0ABP6LUX8</accession>
<dbReference type="SUPFAM" id="SSF46894">
    <property type="entry name" value="C-terminal effector domain of the bipartite response regulators"/>
    <property type="match status" value="1"/>
</dbReference>
<evidence type="ECO:0000313" key="4">
    <source>
        <dbReference type="Proteomes" id="UP001500236"/>
    </source>
</evidence>
<dbReference type="CDD" id="cd06170">
    <property type="entry name" value="LuxR_C_like"/>
    <property type="match status" value="1"/>
</dbReference>
<evidence type="ECO:0000256" key="1">
    <source>
        <dbReference type="SAM" id="MobiDB-lite"/>
    </source>
</evidence>
<organism evidence="3 4">
    <name type="scientific">Nesterenkonia aethiopica</name>
    <dbReference type="NCBI Taxonomy" id="269144"/>
    <lineage>
        <taxon>Bacteria</taxon>
        <taxon>Bacillati</taxon>
        <taxon>Actinomycetota</taxon>
        <taxon>Actinomycetes</taxon>
        <taxon>Micrococcales</taxon>
        <taxon>Micrococcaceae</taxon>
        <taxon>Nesterenkonia</taxon>
    </lineage>
</organism>
<proteinExistence type="predicted"/>
<dbReference type="InterPro" id="IPR016032">
    <property type="entry name" value="Sig_transdc_resp-reg_C-effctor"/>
</dbReference>
<dbReference type="InterPro" id="IPR000792">
    <property type="entry name" value="Tscrpt_reg_LuxR_C"/>
</dbReference>
<comment type="caution">
    <text evidence="3">The sequence shown here is derived from an EMBL/GenBank/DDBJ whole genome shotgun (WGS) entry which is preliminary data.</text>
</comment>
<dbReference type="Proteomes" id="UP001500236">
    <property type="component" value="Unassembled WGS sequence"/>
</dbReference>
<sequence length="881" mass="94254">MMLPSPLLVDAPDLRPDRAIADAVLGSHPRDVVLALMPALWGAEELVLRLGERAPLYRLHDATAGIPPGHPTGGLLVLDEPAGQDPSALEALIASAAQARHRLVIPLRSDLDVPTPVRAHGGTGRVVLAGVRRLRPEEVVEAMVRHLEGPVTSSAARRVVMLSDGQPQAVRMVLERARRTGVLHAVDGAWRWRSQDQPFRWALAEGLPELLAGLDAAEHELLRVISCAWRLPESWAMGRFGVEVVDSLLAQGLISATDDTPHGPTVLAVRSGMLDLGLSTELRPAEDARLWYTAGSAVHQEAVGPAAQAGLAWWAARVGRSIPAGEALSAAEAALQRSWPRAALSILDAAAGHPDGARTAARVRSLLGLGRVREGVRHMEELVDAAQPPLTPGFAAVLREVLLLAHRLELFRPELVGPVRRRLSAALGPSATPSIDRVTVLLEEPCSAGAADPEGLGEVRQWLRELGRVREEAPRDEGVMAQLIIGTRLGLRRHPDFGRLVLSSLVDELSADGGSPDVEECARAVLQMLTMIAGWRTDTLRLELEAWRHADGDAGTALAVDDIIGAVAAMQRDRMATAAQLAVAALEAWWEDDPYGLAGFAAAVHAACASYVGPVRHRQARELLQEVTQGEGRSVTCGETGLPELRLVSEGMALIGGGPPAQEVAHQLASLGARARAAGEWAQEQQLLLLSVLSGWRPAAQAILSSSWVRSGGRARMIVLLAEAMTTDSGDRALEIAETLLDADAEFFGCSILLVRWQSRAELDVGQRARLVGAVRRAQRSAPEASWVLGAFTELALSLREHRVLTFLQEGLSTREAAAELHLSPRTVEAVVSGLLQRFSCRNRLELLQLGLVEDEPPAQDQQTAEATGRGWPLAGPPGAG</sequence>